<name>A0ABD2K485_HETSC</name>
<keyword evidence="1" id="KW-0833">Ubl conjugation pathway</keyword>
<protein>
    <recommendedName>
        <fullName evidence="1">Skp1-related protein</fullName>
    </recommendedName>
</protein>
<dbReference type="AlphaFoldDB" id="A0ABD2K485"/>
<feature type="domain" description="SKP1 component dimerisation" evidence="2">
    <location>
        <begin position="127"/>
        <end position="173"/>
    </location>
</feature>
<sequence>MSAYAQELLQKNIACKCRDGDLINVPFYLLLQSKTFTDFWKIHPFSPNEIPADYVFSMEIVPGEVFIKVVDWMGHRNGKDDPVVRTDPRTNERIPLIYNDFERNFFDIQPDMLMDLVQASNFLCINSLYLYCTHSLASLVKGKTLEQIRTMLNVECDLNERQQEEIRAKNVWCLY</sequence>
<evidence type="ECO:0000313" key="4">
    <source>
        <dbReference type="Proteomes" id="UP001620645"/>
    </source>
</evidence>
<dbReference type="Gene3D" id="3.30.710.10">
    <property type="entry name" value="Potassium Channel Kv1.1, Chain A"/>
    <property type="match status" value="1"/>
</dbReference>
<dbReference type="Pfam" id="PF01466">
    <property type="entry name" value="Skp1"/>
    <property type="match status" value="1"/>
</dbReference>
<dbReference type="EMBL" id="JBICCN010000054">
    <property type="protein sequence ID" value="KAL3097555.1"/>
    <property type="molecule type" value="Genomic_DNA"/>
</dbReference>
<reference evidence="3 4" key="1">
    <citation type="submission" date="2024-10" db="EMBL/GenBank/DDBJ databases">
        <authorList>
            <person name="Kim D."/>
        </authorList>
    </citation>
    <scope>NUCLEOTIDE SEQUENCE [LARGE SCALE GENOMIC DNA]</scope>
    <source>
        <strain evidence="3">Taebaek</strain>
    </source>
</reference>
<accession>A0ABD2K485</accession>
<comment type="caution">
    <text evidence="3">The sequence shown here is derived from an EMBL/GenBank/DDBJ whole genome shotgun (WGS) entry which is preliminary data.</text>
</comment>
<dbReference type="InterPro" id="IPR016072">
    <property type="entry name" value="Skp1_comp_dimer"/>
</dbReference>
<dbReference type="PANTHER" id="PTHR11165">
    <property type="entry name" value="SKP1"/>
    <property type="match status" value="1"/>
</dbReference>
<comment type="similarity">
    <text evidence="1">Belongs to the SKP1 family.</text>
</comment>
<dbReference type="SUPFAM" id="SSF81382">
    <property type="entry name" value="Skp1 dimerisation domain-like"/>
    <property type="match status" value="1"/>
</dbReference>
<dbReference type="InterPro" id="IPR036296">
    <property type="entry name" value="SKP1-like_dim_sf"/>
</dbReference>
<evidence type="ECO:0000256" key="1">
    <source>
        <dbReference type="PIRNR" id="PIRNR028729"/>
    </source>
</evidence>
<dbReference type="InterPro" id="IPR016897">
    <property type="entry name" value="SKP1"/>
</dbReference>
<dbReference type="InterPro" id="IPR011333">
    <property type="entry name" value="SKP1/BTB/POZ_sf"/>
</dbReference>
<gene>
    <name evidence="3" type="ORF">niasHS_004003</name>
</gene>
<evidence type="ECO:0000259" key="2">
    <source>
        <dbReference type="Pfam" id="PF01466"/>
    </source>
</evidence>
<comment type="pathway">
    <text evidence="1">Protein modification; protein ubiquitination.</text>
</comment>
<dbReference type="Proteomes" id="UP001620645">
    <property type="component" value="Unassembled WGS sequence"/>
</dbReference>
<evidence type="ECO:0000313" key="3">
    <source>
        <dbReference type="EMBL" id="KAL3097555.1"/>
    </source>
</evidence>
<keyword evidence="4" id="KW-1185">Reference proteome</keyword>
<proteinExistence type="inferred from homology"/>
<organism evidence="3 4">
    <name type="scientific">Heterodera schachtii</name>
    <name type="common">Sugarbeet cyst nematode worm</name>
    <name type="synonym">Tylenchus schachtii</name>
    <dbReference type="NCBI Taxonomy" id="97005"/>
    <lineage>
        <taxon>Eukaryota</taxon>
        <taxon>Metazoa</taxon>
        <taxon>Ecdysozoa</taxon>
        <taxon>Nematoda</taxon>
        <taxon>Chromadorea</taxon>
        <taxon>Rhabditida</taxon>
        <taxon>Tylenchina</taxon>
        <taxon>Tylenchomorpha</taxon>
        <taxon>Tylenchoidea</taxon>
        <taxon>Heteroderidae</taxon>
        <taxon>Heteroderinae</taxon>
        <taxon>Heterodera</taxon>
    </lineage>
</organism>
<comment type="function">
    <text evidence="1">Probable essential component of SCF (SKP1-CUL1-F-box protein) E3 ubiquitin-protein ligase complexes, which mediate the ubiquitination and subsequent proteasomal degradation of target proteins. Regulates cell proliferation during embryonic and larval development.</text>
</comment>
<dbReference type="PIRSF" id="PIRSF028729">
    <property type="entry name" value="E3_ubiquit_lig_SCF_Skp"/>
    <property type="match status" value="1"/>
</dbReference>